<evidence type="ECO:0000256" key="12">
    <source>
        <dbReference type="ARBA" id="ARBA00034013"/>
    </source>
</evidence>
<keyword evidence="20" id="KW-1185">Reference proteome</keyword>
<feature type="active site" description="Nucleophile" evidence="15">
    <location>
        <position position="279"/>
    </location>
</feature>
<dbReference type="InterPro" id="IPR014756">
    <property type="entry name" value="Ig_E-set"/>
</dbReference>
<comment type="similarity">
    <text evidence="3 14">Belongs to the glycosyl hydrolase 13 family.</text>
</comment>
<comment type="catalytic activity">
    <reaction evidence="12 14">
        <text>hydrolysis of (1-&gt;4)-alpha-D-glucosidic linkage in 4-alpha-D-[(1-&gt;4)-alpha-D-glucanosyl]n trehalose to yield trehalose and (1-&gt;4)-alpha-D-glucan.</text>
        <dbReference type="EC" id="3.2.1.141"/>
    </reaction>
</comment>
<dbReference type="InterPro" id="IPR017853">
    <property type="entry name" value="GH"/>
</dbReference>
<evidence type="ECO:0000259" key="18">
    <source>
        <dbReference type="SMART" id="SM00642"/>
    </source>
</evidence>
<dbReference type="GO" id="GO:0005992">
    <property type="term" value="P:trehalose biosynthetic process"/>
    <property type="evidence" value="ECO:0007669"/>
    <property type="project" value="UniProtKB-UniRule"/>
</dbReference>
<evidence type="ECO:0000313" key="20">
    <source>
        <dbReference type="Proteomes" id="UP000317648"/>
    </source>
</evidence>
<evidence type="ECO:0000256" key="9">
    <source>
        <dbReference type="ARBA" id="ARBA00023295"/>
    </source>
</evidence>
<dbReference type="InterPro" id="IPR006047">
    <property type="entry name" value="GH13_cat_dom"/>
</dbReference>
<organism evidence="19 20">
    <name type="scientific">Lignipirellula cremea</name>
    <dbReference type="NCBI Taxonomy" id="2528010"/>
    <lineage>
        <taxon>Bacteria</taxon>
        <taxon>Pseudomonadati</taxon>
        <taxon>Planctomycetota</taxon>
        <taxon>Planctomycetia</taxon>
        <taxon>Pirellulales</taxon>
        <taxon>Pirellulaceae</taxon>
        <taxon>Lignipirellula</taxon>
    </lineage>
</organism>
<feature type="active site" description="Proton donor" evidence="15">
    <location>
        <position position="316"/>
    </location>
</feature>
<evidence type="ECO:0000256" key="6">
    <source>
        <dbReference type="ARBA" id="ARBA00022490"/>
    </source>
</evidence>
<comment type="pathway">
    <text evidence="2 14">Glycan biosynthesis; trehalose biosynthesis.</text>
</comment>
<evidence type="ECO:0000256" key="5">
    <source>
        <dbReference type="ARBA" id="ARBA00015938"/>
    </source>
</evidence>
<dbReference type="CDD" id="cd02853">
    <property type="entry name" value="E_set_MTHase_like_N"/>
    <property type="match status" value="1"/>
</dbReference>
<evidence type="ECO:0000256" key="1">
    <source>
        <dbReference type="ARBA" id="ARBA00004496"/>
    </source>
</evidence>
<accession>A0A518DM25</accession>
<dbReference type="InterPro" id="IPR012768">
    <property type="entry name" value="Trehalose_TreZ"/>
</dbReference>
<keyword evidence="8" id="KW-0119">Carbohydrate metabolism</keyword>
<dbReference type="NCBIfam" id="TIGR02402">
    <property type="entry name" value="trehalose_TreZ"/>
    <property type="match status" value="1"/>
</dbReference>
<dbReference type="PIRSF" id="PIRSF006337">
    <property type="entry name" value="Trehalose_TreZ"/>
    <property type="match status" value="1"/>
</dbReference>
<dbReference type="GO" id="GO:0033942">
    <property type="term" value="F:4-alpha-D-(1-&gt;4)-alpha-D-glucanotrehalose trehalohydrolase activity"/>
    <property type="evidence" value="ECO:0007669"/>
    <property type="project" value="UniProtKB-EC"/>
</dbReference>
<keyword evidence="6" id="KW-0963">Cytoplasm</keyword>
<dbReference type="PANTHER" id="PTHR43651">
    <property type="entry name" value="1,4-ALPHA-GLUCAN-BRANCHING ENZYME"/>
    <property type="match status" value="1"/>
</dbReference>
<dbReference type="InterPro" id="IPR004193">
    <property type="entry name" value="Glyco_hydro_13_N"/>
</dbReference>
<dbReference type="UniPathway" id="UPA00299"/>
<gene>
    <name evidence="19" type="primary">treZ</name>
    <name evidence="19" type="ORF">Pla8534_06460</name>
</gene>
<evidence type="ECO:0000256" key="8">
    <source>
        <dbReference type="ARBA" id="ARBA00023277"/>
    </source>
</evidence>
<keyword evidence="7 14" id="KW-0378">Hydrolase</keyword>
<dbReference type="Proteomes" id="UP000317648">
    <property type="component" value="Chromosome"/>
</dbReference>
<dbReference type="EC" id="3.2.1.141" evidence="4 13"/>
<dbReference type="RefSeq" id="WP_197442961.1">
    <property type="nucleotide sequence ID" value="NZ_CP036433.1"/>
</dbReference>
<dbReference type="InterPro" id="IPR013783">
    <property type="entry name" value="Ig-like_fold"/>
</dbReference>
<evidence type="ECO:0000256" key="14">
    <source>
        <dbReference type="PIRNR" id="PIRNR006337"/>
    </source>
</evidence>
<proteinExistence type="inferred from homology"/>
<dbReference type="AlphaFoldDB" id="A0A518DM25"/>
<sequence>MSSDATSADPDGRSLFSHRRLGAVPQADGSTCFRIWAPVLPALQLEIFQTNGDPSNFPMTRTDDGFYTAVVPDCPAGTLYRYRLPSGDCRPDPASRFQPQGVHAWSQVVDPQAYSWNDSDWQGVAKTDLILYELHVGCFTEEGTYLAACDRLDELVELGVTAIELMPLAQAPGQWNWGYDGVSLFAPNHAFGSPDDFRRLVDAAHQRGLAVLLDVVYNHFGPEGNYAGEFGPYLSDRHSTPWGSAPNFDGDACEPVRDLIVGNAVYWIDEFHLDGLRLDAIHCMADDSMSHVATAFAQAFARLQTHVSRPLHLIAESNVYDPELLHPLDGGGHGYDALWADDFLHSVFALLCPGDHMSSREYHPHTDMDLTLRRGFVFQGTLHEARRRIPLAETADLPPTSLESLVFAIQNHDFIGNHPQGRRLHQIASADAQQAAAALLLLHPAIPMLFMGEEFACEHPFFFFTDFQDPRLREAVEQGRRREHPQHDWTDVESPLSPAAFERSRIGSAAEGNAAMRAWYQQLLALRRQWRSDGLLSGDQLSGEWNQEHDYAQLIYGSGADARFVLVRLHPAGEFPSRMRVTVEGQVLLQHHCETTPEGDALLLGDHGVLVGRGVVTVKPA</sequence>
<evidence type="ECO:0000256" key="16">
    <source>
        <dbReference type="PIRSR" id="PIRSR006337-2"/>
    </source>
</evidence>
<evidence type="ECO:0000256" key="4">
    <source>
        <dbReference type="ARBA" id="ARBA00012268"/>
    </source>
</evidence>
<name>A0A518DM25_9BACT</name>
<dbReference type="SUPFAM" id="SSF81296">
    <property type="entry name" value="E set domains"/>
    <property type="match status" value="1"/>
</dbReference>
<dbReference type="Pfam" id="PF02922">
    <property type="entry name" value="CBM_48"/>
    <property type="match status" value="1"/>
</dbReference>
<keyword evidence="9 14" id="KW-0326">Glycosidase</keyword>
<dbReference type="KEGG" id="lcre:Pla8534_06460"/>
<reference evidence="19 20" key="1">
    <citation type="submission" date="2019-02" db="EMBL/GenBank/DDBJ databases">
        <title>Deep-cultivation of Planctomycetes and their phenomic and genomic characterization uncovers novel biology.</title>
        <authorList>
            <person name="Wiegand S."/>
            <person name="Jogler M."/>
            <person name="Boedeker C."/>
            <person name="Pinto D."/>
            <person name="Vollmers J."/>
            <person name="Rivas-Marin E."/>
            <person name="Kohn T."/>
            <person name="Peeters S.H."/>
            <person name="Heuer A."/>
            <person name="Rast P."/>
            <person name="Oberbeckmann S."/>
            <person name="Bunk B."/>
            <person name="Jeske O."/>
            <person name="Meyerdierks A."/>
            <person name="Storesund J.E."/>
            <person name="Kallscheuer N."/>
            <person name="Luecker S."/>
            <person name="Lage O.M."/>
            <person name="Pohl T."/>
            <person name="Merkel B.J."/>
            <person name="Hornburger P."/>
            <person name="Mueller R.-W."/>
            <person name="Bruemmer F."/>
            <person name="Labrenz M."/>
            <person name="Spormann A.M."/>
            <person name="Op den Camp H."/>
            <person name="Overmann J."/>
            <person name="Amann R."/>
            <person name="Jetten M.S.M."/>
            <person name="Mascher T."/>
            <person name="Medema M.H."/>
            <person name="Devos D.P."/>
            <person name="Kaster A.-K."/>
            <person name="Ovreas L."/>
            <person name="Rohde M."/>
            <person name="Galperin M.Y."/>
            <person name="Jogler C."/>
        </authorList>
    </citation>
    <scope>NUCLEOTIDE SEQUENCE [LARGE SCALE GENOMIC DNA]</scope>
    <source>
        <strain evidence="19 20">Pla85_3_4</strain>
    </source>
</reference>
<evidence type="ECO:0000256" key="17">
    <source>
        <dbReference type="PIRSR" id="PIRSR006337-3"/>
    </source>
</evidence>
<feature type="site" description="Transition state stabilizer" evidence="17">
    <location>
        <position position="413"/>
    </location>
</feature>
<dbReference type="Gene3D" id="1.10.10.760">
    <property type="entry name" value="E-set domains of sugar-utilizing enzymes"/>
    <property type="match status" value="1"/>
</dbReference>
<evidence type="ECO:0000313" key="19">
    <source>
        <dbReference type="EMBL" id="QDU92873.1"/>
    </source>
</evidence>
<dbReference type="EMBL" id="CP036433">
    <property type="protein sequence ID" value="QDU92873.1"/>
    <property type="molecule type" value="Genomic_DNA"/>
</dbReference>
<dbReference type="CDD" id="cd11325">
    <property type="entry name" value="AmyAc_GTHase"/>
    <property type="match status" value="1"/>
</dbReference>
<dbReference type="Pfam" id="PF00128">
    <property type="entry name" value="Alpha-amylase"/>
    <property type="match status" value="1"/>
</dbReference>
<evidence type="ECO:0000256" key="3">
    <source>
        <dbReference type="ARBA" id="ARBA00008061"/>
    </source>
</evidence>
<feature type="binding site" evidence="16">
    <location>
        <begin position="341"/>
        <end position="345"/>
    </location>
    <ligand>
        <name>substrate</name>
    </ligand>
</feature>
<dbReference type="Gene3D" id="2.60.40.10">
    <property type="entry name" value="Immunoglobulins"/>
    <property type="match status" value="1"/>
</dbReference>
<comment type="subcellular location">
    <subcellularLocation>
        <location evidence="1 15">Cytoplasm</location>
    </subcellularLocation>
</comment>
<evidence type="ECO:0000256" key="11">
    <source>
        <dbReference type="ARBA" id="ARBA00033284"/>
    </source>
</evidence>
<evidence type="ECO:0000256" key="10">
    <source>
        <dbReference type="ARBA" id="ARBA00032057"/>
    </source>
</evidence>
<evidence type="ECO:0000256" key="7">
    <source>
        <dbReference type="ARBA" id="ARBA00022801"/>
    </source>
</evidence>
<dbReference type="SUPFAM" id="SSF51445">
    <property type="entry name" value="(Trans)glycosidases"/>
    <property type="match status" value="1"/>
</dbReference>
<dbReference type="SMART" id="SM00642">
    <property type="entry name" value="Aamy"/>
    <property type="match status" value="1"/>
</dbReference>
<feature type="binding site" evidence="16">
    <location>
        <begin position="277"/>
        <end position="282"/>
    </location>
    <ligand>
        <name>substrate</name>
    </ligand>
</feature>
<evidence type="ECO:0000256" key="2">
    <source>
        <dbReference type="ARBA" id="ARBA00005199"/>
    </source>
</evidence>
<dbReference type="GO" id="GO:0005737">
    <property type="term" value="C:cytoplasm"/>
    <property type="evidence" value="ECO:0007669"/>
    <property type="project" value="UniProtKB-SubCell"/>
</dbReference>
<evidence type="ECO:0000256" key="13">
    <source>
        <dbReference type="NCBIfam" id="TIGR02402"/>
    </source>
</evidence>
<feature type="binding site" evidence="16">
    <location>
        <begin position="412"/>
        <end position="417"/>
    </location>
    <ligand>
        <name>substrate</name>
    </ligand>
</feature>
<feature type="domain" description="Glycosyl hydrolase family 13 catalytic" evidence="18">
    <location>
        <begin position="133"/>
        <end position="482"/>
    </location>
</feature>
<evidence type="ECO:0000256" key="15">
    <source>
        <dbReference type="PIRSR" id="PIRSR006337-1"/>
    </source>
</evidence>
<dbReference type="InterPro" id="IPR044901">
    <property type="entry name" value="Trehalose_TreZ_E-set_sf"/>
</dbReference>
<dbReference type="PANTHER" id="PTHR43651:SF11">
    <property type="entry name" value="MALTO-OLIGOSYLTREHALOSE TREHALOHYDROLASE"/>
    <property type="match status" value="1"/>
</dbReference>
<dbReference type="Gene3D" id="3.20.20.80">
    <property type="entry name" value="Glycosidases"/>
    <property type="match status" value="1"/>
</dbReference>
<protein>
    <recommendedName>
        <fullName evidence="5 13">Malto-oligosyltrehalose trehalohydrolase</fullName>
        <shortName evidence="14">MTHase</shortName>
        <ecNumber evidence="4 13">3.2.1.141</ecNumber>
    </recommendedName>
    <alternativeName>
        <fullName evidence="11 14">4-alpha-D-((1-&gt;4)-alpha-D-glucano)trehalose trehalohydrolase</fullName>
    </alternativeName>
    <alternativeName>
        <fullName evidence="10 14">Maltooligosyl trehalose trehalohydrolase</fullName>
    </alternativeName>
</protein>